<evidence type="ECO:0000256" key="10">
    <source>
        <dbReference type="ARBA" id="ARBA00033270"/>
    </source>
</evidence>
<dbReference type="EC" id="2.4.99.28" evidence="14"/>
<comment type="catalytic activity">
    <reaction evidence="15">
        <text>[GlcNAc-(1-&gt;4)-Mur2Ac(oyl-L-Ala-gamma-D-Glu-L-Lys-D-Ala-D-Ala)](n)-di-trans,octa-cis-undecaprenyl diphosphate + beta-D-GlcNAc-(1-&gt;4)-Mur2Ac(oyl-L-Ala-gamma-D-Glu-L-Lys-D-Ala-D-Ala)-di-trans,octa-cis-undecaprenyl diphosphate = [GlcNAc-(1-&gt;4)-Mur2Ac(oyl-L-Ala-gamma-D-Glu-L-Lys-D-Ala-D-Ala)](n+1)-di-trans,octa-cis-undecaprenyl diphosphate + di-trans,octa-cis-undecaprenyl diphosphate + H(+)</text>
        <dbReference type="Rhea" id="RHEA:23708"/>
        <dbReference type="Rhea" id="RHEA-COMP:9602"/>
        <dbReference type="Rhea" id="RHEA-COMP:9603"/>
        <dbReference type="ChEBI" id="CHEBI:15378"/>
        <dbReference type="ChEBI" id="CHEBI:58405"/>
        <dbReference type="ChEBI" id="CHEBI:60033"/>
        <dbReference type="ChEBI" id="CHEBI:78435"/>
        <dbReference type="EC" id="2.4.99.28"/>
    </reaction>
</comment>
<name>A0A1F8EW81_9BACT</name>
<feature type="transmembrane region" description="Helical" evidence="16">
    <location>
        <begin position="41"/>
        <end position="60"/>
    </location>
</feature>
<dbReference type="PANTHER" id="PTHR30474">
    <property type="entry name" value="CELL CYCLE PROTEIN"/>
    <property type="match status" value="1"/>
</dbReference>
<keyword evidence="3" id="KW-0808">Transferase</keyword>
<evidence type="ECO:0000256" key="9">
    <source>
        <dbReference type="ARBA" id="ARBA00032370"/>
    </source>
</evidence>
<dbReference type="STRING" id="1802668.A2831_01165"/>
<dbReference type="GO" id="GO:0005886">
    <property type="term" value="C:plasma membrane"/>
    <property type="evidence" value="ECO:0007669"/>
    <property type="project" value="TreeGrafter"/>
</dbReference>
<dbReference type="AlphaFoldDB" id="A0A1F8EW81"/>
<feature type="transmembrane region" description="Helical" evidence="16">
    <location>
        <begin position="72"/>
        <end position="92"/>
    </location>
</feature>
<keyword evidence="2" id="KW-0328">Glycosyltransferase</keyword>
<feature type="transmembrane region" description="Helical" evidence="16">
    <location>
        <begin position="270"/>
        <end position="292"/>
    </location>
</feature>
<keyword evidence="4 16" id="KW-0812">Transmembrane</keyword>
<dbReference type="GO" id="GO:0032153">
    <property type="term" value="C:cell division site"/>
    <property type="evidence" value="ECO:0007669"/>
    <property type="project" value="TreeGrafter"/>
</dbReference>
<feature type="transmembrane region" description="Helical" evidence="16">
    <location>
        <begin position="104"/>
        <end position="124"/>
    </location>
</feature>
<dbReference type="GO" id="GO:0008955">
    <property type="term" value="F:peptidoglycan glycosyltransferase activity"/>
    <property type="evidence" value="ECO:0007669"/>
    <property type="project" value="UniProtKB-EC"/>
</dbReference>
<evidence type="ECO:0000256" key="1">
    <source>
        <dbReference type="ARBA" id="ARBA00004141"/>
    </source>
</evidence>
<dbReference type="InterPro" id="IPR001182">
    <property type="entry name" value="FtsW/RodA"/>
</dbReference>
<dbReference type="Proteomes" id="UP000177507">
    <property type="component" value="Unassembled WGS sequence"/>
</dbReference>
<comment type="subcellular location">
    <subcellularLocation>
        <location evidence="1">Membrane</location>
        <topology evidence="1">Multi-pass membrane protein</topology>
    </subcellularLocation>
</comment>
<feature type="transmembrane region" description="Helical" evidence="16">
    <location>
        <begin position="136"/>
        <end position="155"/>
    </location>
</feature>
<evidence type="ECO:0000256" key="14">
    <source>
        <dbReference type="ARBA" id="ARBA00044770"/>
    </source>
</evidence>
<evidence type="ECO:0000256" key="15">
    <source>
        <dbReference type="ARBA" id="ARBA00049902"/>
    </source>
</evidence>
<feature type="transmembrane region" description="Helical" evidence="16">
    <location>
        <begin position="161"/>
        <end position="178"/>
    </location>
</feature>
<evidence type="ECO:0000256" key="12">
    <source>
        <dbReference type="ARBA" id="ARBA00041185"/>
    </source>
</evidence>
<evidence type="ECO:0000256" key="7">
    <source>
        <dbReference type="ARBA" id="ARBA00022989"/>
    </source>
</evidence>
<evidence type="ECO:0000256" key="5">
    <source>
        <dbReference type="ARBA" id="ARBA00022960"/>
    </source>
</evidence>
<comment type="caution">
    <text evidence="17">The sequence shown here is derived from an EMBL/GenBank/DDBJ whole genome shotgun (WGS) entry which is preliminary data.</text>
</comment>
<evidence type="ECO:0000256" key="8">
    <source>
        <dbReference type="ARBA" id="ARBA00023136"/>
    </source>
</evidence>
<dbReference type="Pfam" id="PF01098">
    <property type="entry name" value="FTSW_RODA_SPOVE"/>
    <property type="match status" value="1"/>
</dbReference>
<evidence type="ECO:0000313" key="17">
    <source>
        <dbReference type="EMBL" id="OGN04296.1"/>
    </source>
</evidence>
<dbReference type="GO" id="GO:0015648">
    <property type="term" value="F:lipid-linked peptidoglycan transporter activity"/>
    <property type="evidence" value="ECO:0007669"/>
    <property type="project" value="TreeGrafter"/>
</dbReference>
<keyword evidence="5" id="KW-0133">Cell shape</keyword>
<dbReference type="GO" id="GO:0008360">
    <property type="term" value="P:regulation of cell shape"/>
    <property type="evidence" value="ECO:0007669"/>
    <property type="project" value="UniProtKB-KW"/>
</dbReference>
<evidence type="ECO:0000256" key="11">
    <source>
        <dbReference type="ARBA" id="ARBA00038053"/>
    </source>
</evidence>
<protein>
    <recommendedName>
        <fullName evidence="12">Probable peptidoglycan glycosyltransferase FtsW</fullName>
        <ecNumber evidence="14">2.4.99.28</ecNumber>
    </recommendedName>
    <alternativeName>
        <fullName evidence="13">Cell division protein FtsW</fullName>
    </alternativeName>
    <alternativeName>
        <fullName evidence="10">Cell wall polymerase</fullName>
    </alternativeName>
    <alternativeName>
        <fullName evidence="9">Peptidoglycan polymerase</fullName>
    </alternativeName>
</protein>
<comment type="similarity">
    <text evidence="11">Belongs to the SEDS family. FtsW subfamily.</text>
</comment>
<dbReference type="GO" id="GO:0051301">
    <property type="term" value="P:cell division"/>
    <property type="evidence" value="ECO:0007669"/>
    <property type="project" value="InterPro"/>
</dbReference>
<evidence type="ECO:0000256" key="13">
    <source>
        <dbReference type="ARBA" id="ARBA00041418"/>
    </source>
</evidence>
<keyword evidence="8 16" id="KW-0472">Membrane</keyword>
<accession>A0A1F8EW81</accession>
<evidence type="ECO:0000256" key="6">
    <source>
        <dbReference type="ARBA" id="ARBA00022984"/>
    </source>
</evidence>
<dbReference type="EMBL" id="MGJI01000022">
    <property type="protein sequence ID" value="OGN04296.1"/>
    <property type="molecule type" value="Genomic_DNA"/>
</dbReference>
<keyword evidence="6" id="KW-0573">Peptidoglycan synthesis</keyword>
<keyword evidence="7 16" id="KW-1133">Transmembrane helix</keyword>
<evidence type="ECO:0000256" key="3">
    <source>
        <dbReference type="ARBA" id="ARBA00022679"/>
    </source>
</evidence>
<evidence type="ECO:0000256" key="4">
    <source>
        <dbReference type="ARBA" id="ARBA00022692"/>
    </source>
</evidence>
<feature type="transmembrane region" description="Helical" evidence="16">
    <location>
        <begin position="185"/>
        <end position="202"/>
    </location>
</feature>
<gene>
    <name evidence="17" type="ORF">A2831_01165</name>
</gene>
<feature type="transmembrane region" description="Helical" evidence="16">
    <location>
        <begin position="304"/>
        <end position="329"/>
    </location>
</feature>
<evidence type="ECO:0000313" key="18">
    <source>
        <dbReference type="Proteomes" id="UP000177507"/>
    </source>
</evidence>
<evidence type="ECO:0000256" key="2">
    <source>
        <dbReference type="ARBA" id="ARBA00022676"/>
    </source>
</evidence>
<proteinExistence type="inferred from homology"/>
<reference evidence="17 18" key="1">
    <citation type="journal article" date="2016" name="Nat. Commun.">
        <title>Thousands of microbial genomes shed light on interconnected biogeochemical processes in an aquifer system.</title>
        <authorList>
            <person name="Anantharaman K."/>
            <person name="Brown C.T."/>
            <person name="Hug L.A."/>
            <person name="Sharon I."/>
            <person name="Castelle C.J."/>
            <person name="Probst A.J."/>
            <person name="Thomas B.C."/>
            <person name="Singh A."/>
            <person name="Wilkins M.J."/>
            <person name="Karaoz U."/>
            <person name="Brodie E.L."/>
            <person name="Williams K.H."/>
            <person name="Hubbard S.S."/>
            <person name="Banfield J.F."/>
        </authorList>
    </citation>
    <scope>NUCLEOTIDE SEQUENCE [LARGE SCALE GENOMIC DNA]</scope>
</reference>
<feature type="transmembrane region" description="Helical" evidence="16">
    <location>
        <begin position="335"/>
        <end position="357"/>
    </location>
</feature>
<dbReference type="PANTHER" id="PTHR30474:SF2">
    <property type="entry name" value="PEPTIDOGLYCAN GLYCOSYLTRANSFERASE FTSW-RELATED"/>
    <property type="match status" value="1"/>
</dbReference>
<sequence length="360" mass="38729">MSKSGKTLSILVFILIVFGLVILSSAGIVDGQKRFGSSYYYFIHQLLYGVLPGLALFFLFSKINYKFWKKMALPLLVAVVGLLVLVFVPGVGYGLRGAQRWVDFGLFTFQPSEILKLTLIIYLAAWFSRRDGHIDVGPGSAIPFFVVMTFIGGLLLLQPDMGTLVLVSIIALSMYFFAGVKLSHFLVLILVLGILLGALAVIEPYRFDRLKAYLNPNVDKQGISYHVNQAMLGIGSGGLFGLGFGQSRQKFNYLPEPVGDSIFAIVVEELGFIGAIFLLGLFLALSLTLAGIAKAVNPFGRMVVLGIAVWISGQAIINIAAISGLIPLTGLPLPFISFGSSSLVSILAGLGIAVNVAERS</sequence>
<organism evidence="17 18">
    <name type="scientific">Candidatus Yanofskybacteria bacterium RIFCSPHIGHO2_01_FULL_44_17</name>
    <dbReference type="NCBI Taxonomy" id="1802668"/>
    <lineage>
        <taxon>Bacteria</taxon>
        <taxon>Candidatus Yanofskyibacteriota</taxon>
    </lineage>
</organism>
<evidence type="ECO:0000256" key="16">
    <source>
        <dbReference type="SAM" id="Phobius"/>
    </source>
</evidence>
<dbReference type="GO" id="GO:0009252">
    <property type="term" value="P:peptidoglycan biosynthetic process"/>
    <property type="evidence" value="ECO:0007669"/>
    <property type="project" value="UniProtKB-KW"/>
</dbReference>